<organism evidence="1 2">
    <name type="scientific">Colletotrichum lupini</name>
    <dbReference type="NCBI Taxonomy" id="145971"/>
    <lineage>
        <taxon>Eukaryota</taxon>
        <taxon>Fungi</taxon>
        <taxon>Dikarya</taxon>
        <taxon>Ascomycota</taxon>
        <taxon>Pezizomycotina</taxon>
        <taxon>Sordariomycetes</taxon>
        <taxon>Hypocreomycetidae</taxon>
        <taxon>Glomerellales</taxon>
        <taxon>Glomerellaceae</taxon>
        <taxon>Colletotrichum</taxon>
        <taxon>Colletotrichum acutatum species complex</taxon>
    </lineage>
</organism>
<dbReference type="KEGG" id="clup:CLUP02_18367"/>
<dbReference type="AlphaFoldDB" id="A0A9Q8WBN8"/>
<accession>A0A9Q8WBN8</accession>
<evidence type="ECO:0000313" key="2">
    <source>
        <dbReference type="Proteomes" id="UP000830671"/>
    </source>
</evidence>
<name>A0A9Q8WBN8_9PEZI</name>
<keyword evidence="2" id="KW-1185">Reference proteome</keyword>
<sequence>MSSELPVMVSRNVLLDILARLYNPSHAFIFPATRACKSKPLTFDIIIWTTALVVVHSKPTVVDRDDIRAQHPDHFVDHLAAGDSPVDRARSQQHNSFLKLGKVPVLRLELSAFTFDINFVGIGMVKSTSDYTIAALIIHVNFRQNLSRGGNGQNGVQYYPVLSARYPGPYHMTPSHLRFTQSIYLDGTRTSVQIRVLTRSGFCRAMRRIMLSMLHTQLKYITQHTSNMQLSVSVKKNGVMCVLDGFPAWGRDSFAMSN</sequence>
<evidence type="ECO:0000313" key="1">
    <source>
        <dbReference type="EMBL" id="UQC76852.1"/>
    </source>
</evidence>
<proteinExistence type="predicted"/>
<protein>
    <submittedName>
        <fullName evidence="1">Uncharacterized protein</fullName>
    </submittedName>
</protein>
<reference evidence="1" key="1">
    <citation type="journal article" date="2021" name="Mol. Plant Microbe Interact.">
        <title>Complete Genome Sequence of the Plant-Pathogenic Fungus Colletotrichum lupini.</title>
        <authorList>
            <person name="Baroncelli R."/>
            <person name="Pensec F."/>
            <person name="Da Lio D."/>
            <person name="Boufleur T."/>
            <person name="Vicente I."/>
            <person name="Sarrocco S."/>
            <person name="Picot A."/>
            <person name="Baraldi E."/>
            <person name="Sukno S."/>
            <person name="Thon M."/>
            <person name="Le Floch G."/>
        </authorList>
    </citation>
    <scope>NUCLEOTIDE SEQUENCE</scope>
    <source>
        <strain evidence="1">IMI 504893</strain>
    </source>
</reference>
<gene>
    <name evidence="1" type="ORF">CLUP02_18367</name>
</gene>
<dbReference type="Proteomes" id="UP000830671">
    <property type="component" value="Chromosome 11"/>
</dbReference>
<dbReference type="EMBL" id="CP019473">
    <property type="protein sequence ID" value="UQC76852.1"/>
    <property type="molecule type" value="Genomic_DNA"/>
</dbReference>
<dbReference type="RefSeq" id="XP_049138493.1">
    <property type="nucleotide sequence ID" value="XM_049297269.1"/>
</dbReference>
<dbReference type="GeneID" id="73352279"/>